<sequence length="77" mass="8712">MYSQVKKWGNSLGVRVPKRIASELNLKDGTNVNVKVEENRLVISSDISELDMLVNKITEANRHEIIFSDAPVGKETW</sequence>
<dbReference type="SUPFAM" id="SSF89447">
    <property type="entry name" value="AbrB/MazE/MraZ-like"/>
    <property type="match status" value="1"/>
</dbReference>
<keyword evidence="2" id="KW-0614">Plasmid</keyword>
<dbReference type="PANTHER" id="PTHR40516">
    <property type="entry name" value="ANTITOXIN CHPS-RELATED"/>
    <property type="match status" value="1"/>
</dbReference>
<dbReference type="GO" id="GO:0003677">
    <property type="term" value="F:DNA binding"/>
    <property type="evidence" value="ECO:0007669"/>
    <property type="project" value="UniProtKB-KW"/>
</dbReference>
<evidence type="ECO:0000313" key="2">
    <source>
        <dbReference type="EMBL" id="WPY01513.1"/>
    </source>
</evidence>
<reference evidence="2 3" key="1">
    <citation type="submission" date="2022-10" db="EMBL/GenBank/DDBJ databases">
        <title>Host association and intracellularity evolved multiple times independently in the Rickettsiales.</title>
        <authorList>
            <person name="Castelli M."/>
            <person name="Nardi T."/>
            <person name="Gammuto L."/>
            <person name="Bellinzona G."/>
            <person name="Sabaneyeva E."/>
            <person name="Potekhin A."/>
            <person name="Serra V."/>
            <person name="Petroni G."/>
            <person name="Sassera D."/>
        </authorList>
    </citation>
    <scope>NUCLEOTIDE SEQUENCE [LARGE SCALE GENOMIC DNA]</scope>
    <source>
        <strain evidence="2 3">Kr 154-4</strain>
        <plasmid evidence="2 3">unnamed1</plasmid>
    </source>
</reference>
<dbReference type="Proteomes" id="UP001326613">
    <property type="component" value="Plasmid unnamed1"/>
</dbReference>
<dbReference type="InterPro" id="IPR039052">
    <property type="entry name" value="Antitox_PemI-like"/>
</dbReference>
<feature type="domain" description="SpoVT-AbrB" evidence="1">
    <location>
        <begin position="6"/>
        <end position="49"/>
    </location>
</feature>
<proteinExistence type="predicted"/>
<keyword evidence="2" id="KW-0238">DNA-binding</keyword>
<gene>
    <name evidence="2" type="ORF">Trichorick_01426</name>
</gene>
<dbReference type="Pfam" id="PF04014">
    <property type="entry name" value="MazE_antitoxin"/>
    <property type="match status" value="1"/>
</dbReference>
<evidence type="ECO:0000259" key="1">
    <source>
        <dbReference type="SMART" id="SM00966"/>
    </source>
</evidence>
<keyword evidence="3" id="KW-1185">Reference proteome</keyword>
<dbReference type="RefSeq" id="WP_323738906.1">
    <property type="nucleotide sequence ID" value="NZ_CP112933.1"/>
</dbReference>
<dbReference type="InterPro" id="IPR007159">
    <property type="entry name" value="SpoVT-AbrB_dom"/>
</dbReference>
<name>A0ABZ0UV42_9RICK</name>
<evidence type="ECO:0000313" key="3">
    <source>
        <dbReference type="Proteomes" id="UP001326613"/>
    </source>
</evidence>
<organism evidence="2 3">
    <name type="scientific">Candidatus Trichorickettsia mobilis</name>
    <dbReference type="NCBI Taxonomy" id="1346319"/>
    <lineage>
        <taxon>Bacteria</taxon>
        <taxon>Pseudomonadati</taxon>
        <taxon>Pseudomonadota</taxon>
        <taxon>Alphaproteobacteria</taxon>
        <taxon>Rickettsiales</taxon>
        <taxon>Rickettsiaceae</taxon>
        <taxon>Rickettsieae</taxon>
        <taxon>Candidatus Trichorickettsia</taxon>
    </lineage>
</organism>
<accession>A0ABZ0UV42</accession>
<dbReference type="InterPro" id="IPR037914">
    <property type="entry name" value="SpoVT-AbrB_sf"/>
</dbReference>
<dbReference type="PANTHER" id="PTHR40516:SF1">
    <property type="entry name" value="ANTITOXIN CHPS-RELATED"/>
    <property type="match status" value="1"/>
</dbReference>
<protein>
    <submittedName>
        <fullName evidence="2">AbrB/MazE/SpoVT family DNA-binding antitoxin</fullName>
    </submittedName>
</protein>
<dbReference type="EMBL" id="CP112933">
    <property type="protein sequence ID" value="WPY01513.1"/>
    <property type="molecule type" value="Genomic_DNA"/>
</dbReference>
<dbReference type="SMART" id="SM00966">
    <property type="entry name" value="SpoVT_AbrB"/>
    <property type="match status" value="1"/>
</dbReference>
<geneLocation type="plasmid" evidence="2 3">
    <name>unnamed1</name>
</geneLocation>
<dbReference type="Gene3D" id="2.10.260.10">
    <property type="match status" value="1"/>
</dbReference>